<organism evidence="6 7">
    <name type="scientific">Aspergillus glaucus CBS 516.65</name>
    <dbReference type="NCBI Taxonomy" id="1160497"/>
    <lineage>
        <taxon>Eukaryota</taxon>
        <taxon>Fungi</taxon>
        <taxon>Dikarya</taxon>
        <taxon>Ascomycota</taxon>
        <taxon>Pezizomycotina</taxon>
        <taxon>Eurotiomycetes</taxon>
        <taxon>Eurotiomycetidae</taxon>
        <taxon>Eurotiales</taxon>
        <taxon>Aspergillaceae</taxon>
        <taxon>Aspergillus</taxon>
        <taxon>Aspergillus subgen. Aspergillus</taxon>
    </lineage>
</organism>
<dbReference type="EMBL" id="KV878890">
    <property type="protein sequence ID" value="OJJ88178.1"/>
    <property type="molecule type" value="Genomic_DNA"/>
</dbReference>
<dbReference type="GeneID" id="34458429"/>
<dbReference type="RefSeq" id="XP_022404861.1">
    <property type="nucleotide sequence ID" value="XM_022542168.1"/>
</dbReference>
<evidence type="ECO:0000256" key="2">
    <source>
        <dbReference type="ARBA" id="ARBA00022729"/>
    </source>
</evidence>
<evidence type="ECO:0000256" key="5">
    <source>
        <dbReference type="RuleBase" id="RU361238"/>
    </source>
</evidence>
<reference evidence="7" key="1">
    <citation type="journal article" date="2017" name="Genome Biol.">
        <title>Comparative genomics reveals high biological diversity and specific adaptations in the industrially and medically important fungal genus Aspergillus.</title>
        <authorList>
            <person name="de Vries R.P."/>
            <person name="Riley R."/>
            <person name="Wiebenga A."/>
            <person name="Aguilar-Osorio G."/>
            <person name="Amillis S."/>
            <person name="Uchima C.A."/>
            <person name="Anderluh G."/>
            <person name="Asadollahi M."/>
            <person name="Askin M."/>
            <person name="Barry K."/>
            <person name="Battaglia E."/>
            <person name="Bayram O."/>
            <person name="Benocci T."/>
            <person name="Braus-Stromeyer S.A."/>
            <person name="Caldana C."/>
            <person name="Canovas D."/>
            <person name="Cerqueira G.C."/>
            <person name="Chen F."/>
            <person name="Chen W."/>
            <person name="Choi C."/>
            <person name="Clum A."/>
            <person name="Dos Santos R.A."/>
            <person name="Damasio A.R."/>
            <person name="Diallinas G."/>
            <person name="Emri T."/>
            <person name="Fekete E."/>
            <person name="Flipphi M."/>
            <person name="Freyberg S."/>
            <person name="Gallo A."/>
            <person name="Gournas C."/>
            <person name="Habgood R."/>
            <person name="Hainaut M."/>
            <person name="Harispe M.L."/>
            <person name="Henrissat B."/>
            <person name="Hilden K.S."/>
            <person name="Hope R."/>
            <person name="Hossain A."/>
            <person name="Karabika E."/>
            <person name="Karaffa L."/>
            <person name="Karanyi Z."/>
            <person name="Krasevec N."/>
            <person name="Kuo A."/>
            <person name="Kusch H."/>
            <person name="LaButti K."/>
            <person name="Lagendijk E.L."/>
            <person name="Lapidus A."/>
            <person name="Levasseur A."/>
            <person name="Lindquist E."/>
            <person name="Lipzen A."/>
            <person name="Logrieco A.F."/>
            <person name="MacCabe A."/>
            <person name="Maekelae M.R."/>
            <person name="Malavazi I."/>
            <person name="Melin P."/>
            <person name="Meyer V."/>
            <person name="Mielnichuk N."/>
            <person name="Miskei M."/>
            <person name="Molnar A.P."/>
            <person name="Mule G."/>
            <person name="Ngan C.Y."/>
            <person name="Orejas M."/>
            <person name="Orosz E."/>
            <person name="Ouedraogo J.P."/>
            <person name="Overkamp K.M."/>
            <person name="Park H.-S."/>
            <person name="Perrone G."/>
            <person name="Piumi F."/>
            <person name="Punt P.J."/>
            <person name="Ram A.F."/>
            <person name="Ramon A."/>
            <person name="Rauscher S."/>
            <person name="Record E."/>
            <person name="Riano-Pachon D.M."/>
            <person name="Robert V."/>
            <person name="Roehrig J."/>
            <person name="Ruller R."/>
            <person name="Salamov A."/>
            <person name="Salih N.S."/>
            <person name="Samson R.A."/>
            <person name="Sandor E."/>
            <person name="Sanguinetti M."/>
            <person name="Schuetze T."/>
            <person name="Sepcic K."/>
            <person name="Shelest E."/>
            <person name="Sherlock G."/>
            <person name="Sophianopoulou V."/>
            <person name="Squina F.M."/>
            <person name="Sun H."/>
            <person name="Susca A."/>
            <person name="Todd R.B."/>
            <person name="Tsang A."/>
            <person name="Unkles S.E."/>
            <person name="van de Wiele N."/>
            <person name="van Rossen-Uffink D."/>
            <person name="Oliveira J.V."/>
            <person name="Vesth T.C."/>
            <person name="Visser J."/>
            <person name="Yu J.-H."/>
            <person name="Zhou M."/>
            <person name="Andersen M.R."/>
            <person name="Archer D.B."/>
            <person name="Baker S.E."/>
            <person name="Benoit I."/>
            <person name="Brakhage A.A."/>
            <person name="Braus G.H."/>
            <person name="Fischer R."/>
            <person name="Frisvad J.C."/>
            <person name="Goldman G.H."/>
            <person name="Houbraken J."/>
            <person name="Oakley B."/>
            <person name="Pocsi I."/>
            <person name="Scazzocchio C."/>
            <person name="Seiboth B."/>
            <person name="vanKuyk P.A."/>
            <person name="Wortman J."/>
            <person name="Dyer P.S."/>
            <person name="Grigoriev I.V."/>
        </authorList>
    </citation>
    <scope>NUCLEOTIDE SEQUENCE [LARGE SCALE GENOMIC DNA]</scope>
    <source>
        <strain evidence="7">CBS 516.65</strain>
    </source>
</reference>
<sequence length="480" mass="52586">MKASGLIAGVSATTVAATSLADVYTTSHYWLPSPTNFQKRFLATGSMAYAINGGTGSLPGGVMYGAVAGITDGGFGAFDNSLDTVFLLANGTINYEALYMMGYRGIGGITMIGKEFAKGFYDMGDDKVYAYYQGCSEGGRVYDDIIPGAPAIRYGQEQANHLYSNVVEKTLDYYPPSCELERIANATISACDPLDGKKDGVVARTDICKLYFNVNSTIGLGFGKGKRQMGMGSSAPAINGTVSAKGAVVAQTIMDSLHNSKGRRAYISYQPSSSFSDAETSYSSVTDSYELSIASTGGEWITRFLELRETDNLSTLDNVAYDSLRDWMELGWKRYEDVLQTTWADLSKFQSAGGKILTFHGESDQSIPTGSSAHFYESVRDIMYPNMKYNESTTSMGDWYSLFLVPTNLAVMINWVENGVTFQTLNATHLAGEYEGQNAQLCAWPLRSYWADGERMERVYDQASINTWKYDFGAYDMPLY</sequence>
<dbReference type="PANTHER" id="PTHR33938:SF16">
    <property type="entry name" value="CARBOXYLIC ESTER HYDROLASE"/>
    <property type="match status" value="1"/>
</dbReference>
<protein>
    <recommendedName>
        <fullName evidence="5">Carboxylic ester hydrolase</fullName>
        <ecNumber evidence="5">3.1.1.-</ecNumber>
    </recommendedName>
</protein>
<keyword evidence="4" id="KW-1015">Disulfide bond</keyword>
<dbReference type="Pfam" id="PF07519">
    <property type="entry name" value="Tannase"/>
    <property type="match status" value="1"/>
</dbReference>
<proteinExistence type="inferred from homology"/>
<evidence type="ECO:0000313" key="7">
    <source>
        <dbReference type="Proteomes" id="UP000184300"/>
    </source>
</evidence>
<evidence type="ECO:0000256" key="4">
    <source>
        <dbReference type="ARBA" id="ARBA00023157"/>
    </source>
</evidence>
<evidence type="ECO:0000256" key="3">
    <source>
        <dbReference type="ARBA" id="ARBA00022801"/>
    </source>
</evidence>
<keyword evidence="3 5" id="KW-0378">Hydrolase</keyword>
<accession>A0A1L9VW92</accession>
<evidence type="ECO:0000313" key="6">
    <source>
        <dbReference type="EMBL" id="OJJ88178.1"/>
    </source>
</evidence>
<keyword evidence="2" id="KW-0732">Signal</keyword>
<dbReference type="PANTHER" id="PTHR33938">
    <property type="entry name" value="FERULOYL ESTERASE B-RELATED"/>
    <property type="match status" value="1"/>
</dbReference>
<dbReference type="GO" id="GO:0052689">
    <property type="term" value="F:carboxylic ester hydrolase activity"/>
    <property type="evidence" value="ECO:0007669"/>
    <property type="project" value="UniProtKB-KW"/>
</dbReference>
<dbReference type="VEuPathDB" id="FungiDB:ASPGLDRAFT_1506507"/>
<dbReference type="EC" id="3.1.1.-" evidence="5"/>
<keyword evidence="1" id="KW-0719">Serine esterase</keyword>
<dbReference type="Proteomes" id="UP000184300">
    <property type="component" value="Unassembled WGS sequence"/>
</dbReference>
<keyword evidence="7" id="KW-1185">Reference proteome</keyword>
<dbReference type="InterPro" id="IPR011118">
    <property type="entry name" value="Tannase/feruloyl_esterase"/>
</dbReference>
<comment type="similarity">
    <text evidence="5">Belongs to the tannase family.</text>
</comment>
<gene>
    <name evidence="6" type="ORF">ASPGLDRAFT_1506507</name>
</gene>
<name>A0A1L9VW92_ASPGL</name>
<dbReference type="OrthoDB" id="3039123at2759"/>
<dbReference type="AlphaFoldDB" id="A0A1L9VW92"/>
<evidence type="ECO:0000256" key="1">
    <source>
        <dbReference type="ARBA" id="ARBA00022487"/>
    </source>
</evidence>